<keyword evidence="3" id="KW-1185">Reference proteome</keyword>
<evidence type="ECO:0000256" key="1">
    <source>
        <dbReference type="SAM" id="MobiDB-lite"/>
    </source>
</evidence>
<gene>
    <name evidence="2" type="ORF">PLEPLA_LOCUS8824</name>
</gene>
<feature type="region of interest" description="Disordered" evidence="1">
    <location>
        <begin position="1"/>
        <end position="39"/>
    </location>
</feature>
<comment type="caution">
    <text evidence="2">The sequence shown here is derived from an EMBL/GenBank/DDBJ whole genome shotgun (WGS) entry which is preliminary data.</text>
</comment>
<feature type="compositionally biased region" description="Polar residues" evidence="1">
    <location>
        <begin position="1"/>
        <end position="12"/>
    </location>
</feature>
<name>A0A9N7YC99_PLEPL</name>
<reference evidence="2" key="1">
    <citation type="submission" date="2020-03" db="EMBL/GenBank/DDBJ databases">
        <authorList>
            <person name="Weist P."/>
        </authorList>
    </citation>
    <scope>NUCLEOTIDE SEQUENCE</scope>
</reference>
<evidence type="ECO:0000313" key="3">
    <source>
        <dbReference type="Proteomes" id="UP001153269"/>
    </source>
</evidence>
<dbReference type="AlphaFoldDB" id="A0A9N7YC99"/>
<evidence type="ECO:0000313" key="2">
    <source>
        <dbReference type="EMBL" id="CAB1420947.1"/>
    </source>
</evidence>
<accession>A0A9N7YC99</accession>
<dbReference type="EMBL" id="CADEAL010000493">
    <property type="protein sequence ID" value="CAB1420947.1"/>
    <property type="molecule type" value="Genomic_DNA"/>
</dbReference>
<feature type="compositionally biased region" description="Low complexity" evidence="1">
    <location>
        <begin position="30"/>
        <end position="39"/>
    </location>
</feature>
<dbReference type="Proteomes" id="UP001153269">
    <property type="component" value="Unassembled WGS sequence"/>
</dbReference>
<sequence length="133" mass="15003">MASLSFTESKGMNNVRELRDRQTESVSSSPEPTQLELQQQLQPIRAQDGVKVVKEVKLYTLNGALTRRRMRLTAQRIVTTLPRNSVRLTQHNFTGIAPSHLSNPQQTSDQSRLIITHISHPITWACAIDLMVS</sequence>
<protein>
    <submittedName>
        <fullName evidence="2">Uncharacterized protein</fullName>
    </submittedName>
</protein>
<proteinExistence type="predicted"/>
<organism evidence="2 3">
    <name type="scientific">Pleuronectes platessa</name>
    <name type="common">European plaice</name>
    <dbReference type="NCBI Taxonomy" id="8262"/>
    <lineage>
        <taxon>Eukaryota</taxon>
        <taxon>Metazoa</taxon>
        <taxon>Chordata</taxon>
        <taxon>Craniata</taxon>
        <taxon>Vertebrata</taxon>
        <taxon>Euteleostomi</taxon>
        <taxon>Actinopterygii</taxon>
        <taxon>Neopterygii</taxon>
        <taxon>Teleostei</taxon>
        <taxon>Neoteleostei</taxon>
        <taxon>Acanthomorphata</taxon>
        <taxon>Carangaria</taxon>
        <taxon>Pleuronectiformes</taxon>
        <taxon>Pleuronectoidei</taxon>
        <taxon>Pleuronectidae</taxon>
        <taxon>Pleuronectes</taxon>
    </lineage>
</organism>